<evidence type="ECO:0000313" key="2">
    <source>
        <dbReference type="Proteomes" id="UP001162992"/>
    </source>
</evidence>
<accession>A0ACC2DX88</accession>
<reference evidence="2" key="1">
    <citation type="journal article" date="2024" name="Proc. Natl. Acad. Sci. U.S.A.">
        <title>Extraordinary preservation of gene collinearity over three hundred million years revealed in homosporous lycophytes.</title>
        <authorList>
            <person name="Li C."/>
            <person name="Wickell D."/>
            <person name="Kuo L.Y."/>
            <person name="Chen X."/>
            <person name="Nie B."/>
            <person name="Liao X."/>
            <person name="Peng D."/>
            <person name="Ji J."/>
            <person name="Jenkins J."/>
            <person name="Williams M."/>
            <person name="Shu S."/>
            <person name="Plott C."/>
            <person name="Barry K."/>
            <person name="Rajasekar S."/>
            <person name="Grimwood J."/>
            <person name="Han X."/>
            <person name="Sun S."/>
            <person name="Hou Z."/>
            <person name="He W."/>
            <person name="Dai G."/>
            <person name="Sun C."/>
            <person name="Schmutz J."/>
            <person name="Leebens-Mack J.H."/>
            <person name="Li F.W."/>
            <person name="Wang L."/>
        </authorList>
    </citation>
    <scope>NUCLEOTIDE SEQUENCE [LARGE SCALE GENOMIC DNA]</scope>
    <source>
        <strain evidence="2">cv. PW_Plant_1</strain>
    </source>
</reference>
<organism evidence="1 2">
    <name type="scientific">Diphasiastrum complanatum</name>
    <name type="common">Issler's clubmoss</name>
    <name type="synonym">Lycopodium complanatum</name>
    <dbReference type="NCBI Taxonomy" id="34168"/>
    <lineage>
        <taxon>Eukaryota</taxon>
        <taxon>Viridiplantae</taxon>
        <taxon>Streptophyta</taxon>
        <taxon>Embryophyta</taxon>
        <taxon>Tracheophyta</taxon>
        <taxon>Lycopodiopsida</taxon>
        <taxon>Lycopodiales</taxon>
        <taxon>Lycopodiaceae</taxon>
        <taxon>Lycopodioideae</taxon>
        <taxon>Diphasiastrum</taxon>
    </lineage>
</organism>
<dbReference type="Proteomes" id="UP001162992">
    <property type="component" value="Chromosome 4"/>
</dbReference>
<comment type="caution">
    <text evidence="1">The sequence shown here is derived from an EMBL/GenBank/DDBJ whole genome shotgun (WGS) entry which is preliminary data.</text>
</comment>
<sequence length="537" mass="61237">MVIKLFSSGDGGGVQHILVLLVLFVAFGIVVAKWVVEIWWKPKCIKQAFEAQGITGPSYKLLVGNLLDIKKIMSSTMASATDRTLSHKIGQRVDSHFLLWSKVFGDPFLFWWGTEPRLAITKSDWMKEVLLNKGGQYEKIALSVRCVTKDIFGDGLAVADGEKWFELRRLFTPFFYVGKIKAMKGVMETSILQLMDDWHEQVERARTSIVEVDVHKELQKLTAEIISRTVFGSSHREGRRIFELQRIQQRLTMEALVSFKLPGYRYLPTASNRLKQKLKKEVHNTLSRIMKNRLESAQHETGPDKFGDDLLGHMLSANDAMSQYGSKKPSFKLSTEDIIDQCKMFFFAGHETTSLLLTWALMLLASNPDWQQRLQAEVDQVCQNEIPDEEALGQLKYMGMVLQETLRLYPPSPHLSRVAIKDTKLGNLRIPKGTTVTYNGILANRSEAMWGKDADEFRPERFGDADKHIPKAFWPFSLGPRYCIGQGFAMQEAKLALAMVLQRFRWALSPAYRHSPTLILTLHPQHGMPLLLQRRVP</sequence>
<protein>
    <submittedName>
        <fullName evidence="1">Uncharacterized protein</fullName>
    </submittedName>
</protein>
<keyword evidence="2" id="KW-1185">Reference proteome</keyword>
<evidence type="ECO:0000313" key="1">
    <source>
        <dbReference type="EMBL" id="KAJ7558831.1"/>
    </source>
</evidence>
<dbReference type="EMBL" id="CM055095">
    <property type="protein sequence ID" value="KAJ7558831.1"/>
    <property type="molecule type" value="Genomic_DNA"/>
</dbReference>
<gene>
    <name evidence="1" type="ORF">O6H91_04G057800</name>
</gene>
<proteinExistence type="predicted"/>
<name>A0ACC2DX88_DIPCM</name>